<evidence type="ECO:0000313" key="8">
    <source>
        <dbReference type="Proteomes" id="UP000252355"/>
    </source>
</evidence>
<dbReference type="PANTHER" id="PTHR11802">
    <property type="entry name" value="SERINE PROTEASE FAMILY S10 SERINE CARBOXYPEPTIDASE"/>
    <property type="match status" value="1"/>
</dbReference>
<protein>
    <submittedName>
        <fullName evidence="7">Carboxypeptidase-related protein</fullName>
    </submittedName>
</protein>
<dbReference type="PANTHER" id="PTHR11802:SF3">
    <property type="entry name" value="RETINOID-INDUCIBLE SERINE CARBOXYPEPTIDASE"/>
    <property type="match status" value="1"/>
</dbReference>
<organism evidence="7 8">
    <name type="scientific">Candidatus Ozemobacter sibiricus</name>
    <dbReference type="NCBI Taxonomy" id="2268124"/>
    <lineage>
        <taxon>Bacteria</taxon>
        <taxon>Candidatus Ozemobacteria</taxon>
        <taxon>Candidatus Ozemobacterales</taxon>
        <taxon>Candidatus Ozemobacteraceae</taxon>
        <taxon>Candidatus Ozemobacter</taxon>
    </lineage>
</organism>
<evidence type="ECO:0000256" key="4">
    <source>
        <dbReference type="ARBA" id="ARBA00022801"/>
    </source>
</evidence>
<dbReference type="AlphaFoldDB" id="A0A367ZCE9"/>
<keyword evidence="2" id="KW-0645">Protease</keyword>
<keyword evidence="4" id="KW-0378">Hydrolase</keyword>
<sequence>MTETKKDESKKGYEPPPGSVTDHTQTFGGRQLAFKAHAEWLVLHKKDEPLAEMFHVAYLAKRAEVTSRPLTFVFNGGPGAASAYLHMGALGPHRVCFDANGTVPKPPVKIAANQESWLPFTDLVFIDPIGTGFSRMIKPATPEAKAGEGGKEGSTKTDEKEFFKLNRDLESLGEFISRFLSKHRRWESPIFIAGESYGGFRTACMAKRLQEQFGVGLNGVIIISPALEFVPLNPSDYDLQAWTDVFPTMAAAAMVHGRSRRFKRGTPLPKVTAAAEAFAQERLARLLARGDDLPARERAAILQEMSEFIGIPADYLEASEGRIAHWTFAKKLLKDERKICGLYDASITAIDPFPNREWEFGPDPTLSGLDRVFAGGINTQLRKTLKLETERDYHLLSHEVNKNWQDDRQQHFFHRHIGATDELRYGMALNPHMKVFLTHGAFDLVTPYYASTRLVKQMRLLPDQRRNLTIRTYAGGHMFYSWDASRQAFRDDIAAFYHSAL</sequence>
<keyword evidence="5" id="KW-0325">Glycoprotein</keyword>
<evidence type="ECO:0000256" key="2">
    <source>
        <dbReference type="ARBA" id="ARBA00022670"/>
    </source>
</evidence>
<dbReference type="GO" id="GO:0004185">
    <property type="term" value="F:serine-type carboxypeptidase activity"/>
    <property type="evidence" value="ECO:0007669"/>
    <property type="project" value="InterPro"/>
</dbReference>
<dbReference type="SUPFAM" id="SSF53474">
    <property type="entry name" value="alpha/beta-Hydrolases"/>
    <property type="match status" value="1"/>
</dbReference>
<reference evidence="7 8" key="1">
    <citation type="submission" date="2018-05" db="EMBL/GenBank/DDBJ databases">
        <title>A metagenomic window into the 2 km-deep terrestrial subsurface aquifer revealed taxonomically and functionally diverse microbial community comprising novel uncultured bacterial lineages.</title>
        <authorList>
            <person name="Kadnikov V.V."/>
            <person name="Mardanov A.V."/>
            <person name="Beletsky A.V."/>
            <person name="Banks D."/>
            <person name="Pimenov N.V."/>
            <person name="Frank Y.A."/>
            <person name="Karnachuk O.V."/>
            <person name="Ravin N.V."/>
        </authorList>
    </citation>
    <scope>NUCLEOTIDE SEQUENCE [LARGE SCALE GENOMIC DNA]</scope>
    <source>
        <strain evidence="7">BY5</strain>
    </source>
</reference>
<feature type="region of interest" description="Disordered" evidence="6">
    <location>
        <begin position="1"/>
        <end position="23"/>
    </location>
</feature>
<evidence type="ECO:0000313" key="7">
    <source>
        <dbReference type="EMBL" id="RCK75774.1"/>
    </source>
</evidence>
<keyword evidence="3" id="KW-0732">Signal</keyword>
<dbReference type="GO" id="GO:0006508">
    <property type="term" value="P:proteolysis"/>
    <property type="evidence" value="ECO:0007669"/>
    <property type="project" value="UniProtKB-KW"/>
</dbReference>
<dbReference type="Pfam" id="PF00450">
    <property type="entry name" value="Peptidase_S10"/>
    <property type="match status" value="1"/>
</dbReference>
<evidence type="ECO:0000256" key="3">
    <source>
        <dbReference type="ARBA" id="ARBA00022729"/>
    </source>
</evidence>
<dbReference type="InterPro" id="IPR029058">
    <property type="entry name" value="AB_hydrolase_fold"/>
</dbReference>
<accession>A0A367ZCE9</accession>
<evidence type="ECO:0000256" key="5">
    <source>
        <dbReference type="ARBA" id="ARBA00023180"/>
    </source>
</evidence>
<dbReference type="EMBL" id="QOQW01000038">
    <property type="protein sequence ID" value="RCK75774.1"/>
    <property type="molecule type" value="Genomic_DNA"/>
</dbReference>
<evidence type="ECO:0000256" key="1">
    <source>
        <dbReference type="ARBA" id="ARBA00022645"/>
    </source>
</evidence>
<feature type="compositionally biased region" description="Basic and acidic residues" evidence="6">
    <location>
        <begin position="1"/>
        <end position="13"/>
    </location>
</feature>
<dbReference type="Gene3D" id="3.40.50.1820">
    <property type="entry name" value="alpha/beta hydrolase"/>
    <property type="match status" value="1"/>
</dbReference>
<comment type="caution">
    <text evidence="7">The sequence shown here is derived from an EMBL/GenBank/DDBJ whole genome shotgun (WGS) entry which is preliminary data.</text>
</comment>
<gene>
    <name evidence="7" type="ORF">OZSIB_3717</name>
</gene>
<name>A0A367ZCE9_9BACT</name>
<keyword evidence="1 7" id="KW-0121">Carboxypeptidase</keyword>
<dbReference type="Proteomes" id="UP000252355">
    <property type="component" value="Unassembled WGS sequence"/>
</dbReference>
<proteinExistence type="predicted"/>
<dbReference type="InterPro" id="IPR001563">
    <property type="entry name" value="Peptidase_S10"/>
</dbReference>
<evidence type="ECO:0000256" key="6">
    <source>
        <dbReference type="SAM" id="MobiDB-lite"/>
    </source>
</evidence>